<feature type="region of interest" description="Disordered" evidence="1">
    <location>
        <begin position="1"/>
        <end position="24"/>
    </location>
</feature>
<gene>
    <name evidence="2" type="ORF">RH857_03780</name>
</gene>
<organism evidence="2 3">
    <name type="scientific">Nesterenkonia flava</name>
    <dbReference type="NCBI Taxonomy" id="469799"/>
    <lineage>
        <taxon>Bacteria</taxon>
        <taxon>Bacillati</taxon>
        <taxon>Actinomycetota</taxon>
        <taxon>Actinomycetes</taxon>
        <taxon>Micrococcales</taxon>
        <taxon>Micrococcaceae</taxon>
        <taxon>Nesterenkonia</taxon>
    </lineage>
</organism>
<sequence>MTSDAAPGRPQPSREPAPPSVRAEHPGDVLILVRTAFGTLPADSVVAIGIVDGTTSGHLRADLPCLSEVQEGPADSVTATAHAERVAEWFAGSGADPRPEAIMLAVFSQDAAAAAYAALLIGAFEEYHGVPVVSAWWAEATAVRRILLEPFQVDEREDAWNGDWTLRVGPSWAIEKALRESPFAAQDSTEACCGGAGLVDEALEELVTAEHLGPSEAELEASRYDLPPLPHFSEQGMDREVLAQLHRAAALWEAALAESARAHSARWMLQPDRLARLLQSLRWLRLRDAIVPLAALGFETVQLGYLHLNRHTEEHLRAFAQCNEASMGLTEHAPNWQRIEALHRILGAMAPYAQGEEQAAVTTMLAWIAWAKGQGSRAARMIEECCQAHPRYELAQLMRQYFSIGPSRWARVKRHSYSWWAARFRGQAEKHAPPPLP</sequence>
<evidence type="ECO:0000313" key="3">
    <source>
        <dbReference type="Proteomes" id="UP001260872"/>
    </source>
</evidence>
<name>A0ABU1FRL5_9MICC</name>
<dbReference type="RefSeq" id="WP_310536645.1">
    <property type="nucleotide sequence ID" value="NZ_BAAAOC010000010.1"/>
</dbReference>
<dbReference type="InterPro" id="IPR025447">
    <property type="entry name" value="DUF4192"/>
</dbReference>
<dbReference type="Proteomes" id="UP001260872">
    <property type="component" value="Unassembled WGS sequence"/>
</dbReference>
<accession>A0ABU1FRL5</accession>
<keyword evidence="3" id="KW-1185">Reference proteome</keyword>
<reference evidence="3" key="1">
    <citation type="submission" date="2023-07" db="EMBL/GenBank/DDBJ databases">
        <title>Description of three actinobacteria isolated from air of manufacturing shop in a pharmaceutical factory.</title>
        <authorList>
            <person name="Zhang D.-F."/>
        </authorList>
    </citation>
    <scope>NUCLEOTIDE SEQUENCE [LARGE SCALE GENOMIC DNA]</scope>
    <source>
        <strain evidence="3">CCTCC AB 207010</strain>
    </source>
</reference>
<comment type="caution">
    <text evidence="2">The sequence shown here is derived from an EMBL/GenBank/DDBJ whole genome shotgun (WGS) entry which is preliminary data.</text>
</comment>
<proteinExistence type="predicted"/>
<protein>
    <submittedName>
        <fullName evidence="2">DUF4192 family protein</fullName>
    </submittedName>
</protein>
<dbReference type="EMBL" id="JAVKGT010000007">
    <property type="protein sequence ID" value="MDR5711259.1"/>
    <property type="molecule type" value="Genomic_DNA"/>
</dbReference>
<feature type="compositionally biased region" description="Pro residues" evidence="1">
    <location>
        <begin position="9"/>
        <end position="19"/>
    </location>
</feature>
<evidence type="ECO:0000313" key="2">
    <source>
        <dbReference type="EMBL" id="MDR5711259.1"/>
    </source>
</evidence>
<dbReference type="Pfam" id="PF13830">
    <property type="entry name" value="DUF4192"/>
    <property type="match status" value="1"/>
</dbReference>
<evidence type="ECO:0000256" key="1">
    <source>
        <dbReference type="SAM" id="MobiDB-lite"/>
    </source>
</evidence>